<keyword evidence="7" id="KW-0902">Two-component regulatory system</keyword>
<accession>A0A518AN22</accession>
<evidence type="ECO:0000256" key="3">
    <source>
        <dbReference type="ARBA" id="ARBA00022679"/>
    </source>
</evidence>
<dbReference type="Pfam" id="PF02518">
    <property type="entry name" value="HATPase_c"/>
    <property type="match status" value="1"/>
</dbReference>
<dbReference type="SUPFAM" id="SSF55874">
    <property type="entry name" value="ATPase domain of HSP90 chaperone/DNA topoisomerase II/histidine kinase"/>
    <property type="match status" value="1"/>
</dbReference>
<evidence type="ECO:0000313" key="9">
    <source>
        <dbReference type="EMBL" id="QDU56127.1"/>
    </source>
</evidence>
<proteinExistence type="predicted"/>
<evidence type="ECO:0000256" key="4">
    <source>
        <dbReference type="ARBA" id="ARBA00022741"/>
    </source>
</evidence>
<evidence type="ECO:0000313" key="10">
    <source>
        <dbReference type="Proteomes" id="UP000315750"/>
    </source>
</evidence>
<dbReference type="KEGG" id="amuc:Pan181_23310"/>
<keyword evidence="10" id="KW-1185">Reference proteome</keyword>
<evidence type="ECO:0000256" key="7">
    <source>
        <dbReference type="ARBA" id="ARBA00023012"/>
    </source>
</evidence>
<organism evidence="9 10">
    <name type="scientific">Aeoliella mucimassa</name>
    <dbReference type="NCBI Taxonomy" id="2527972"/>
    <lineage>
        <taxon>Bacteria</taxon>
        <taxon>Pseudomonadati</taxon>
        <taxon>Planctomycetota</taxon>
        <taxon>Planctomycetia</taxon>
        <taxon>Pirellulales</taxon>
        <taxon>Lacipirellulaceae</taxon>
        <taxon>Aeoliella</taxon>
    </lineage>
</organism>
<reference evidence="9 10" key="1">
    <citation type="submission" date="2019-02" db="EMBL/GenBank/DDBJ databases">
        <title>Deep-cultivation of Planctomycetes and their phenomic and genomic characterization uncovers novel biology.</title>
        <authorList>
            <person name="Wiegand S."/>
            <person name="Jogler M."/>
            <person name="Boedeker C."/>
            <person name="Pinto D."/>
            <person name="Vollmers J."/>
            <person name="Rivas-Marin E."/>
            <person name="Kohn T."/>
            <person name="Peeters S.H."/>
            <person name="Heuer A."/>
            <person name="Rast P."/>
            <person name="Oberbeckmann S."/>
            <person name="Bunk B."/>
            <person name="Jeske O."/>
            <person name="Meyerdierks A."/>
            <person name="Storesund J.E."/>
            <person name="Kallscheuer N."/>
            <person name="Luecker S."/>
            <person name="Lage O.M."/>
            <person name="Pohl T."/>
            <person name="Merkel B.J."/>
            <person name="Hornburger P."/>
            <person name="Mueller R.-W."/>
            <person name="Bruemmer F."/>
            <person name="Labrenz M."/>
            <person name="Spormann A.M."/>
            <person name="Op den Camp H."/>
            <person name="Overmann J."/>
            <person name="Amann R."/>
            <person name="Jetten M.S.M."/>
            <person name="Mascher T."/>
            <person name="Medema M.H."/>
            <person name="Devos D.P."/>
            <person name="Kaster A.-K."/>
            <person name="Ovreas L."/>
            <person name="Rohde M."/>
            <person name="Galperin M.Y."/>
            <person name="Jogler C."/>
        </authorList>
    </citation>
    <scope>NUCLEOTIDE SEQUENCE [LARGE SCALE GENOMIC DNA]</scope>
    <source>
        <strain evidence="9 10">Pan181</strain>
    </source>
</reference>
<sequence>MQFVQDNVAYVEQVLERVNEVIRCYESQLTDDDPIAWKQRRLTIDEMIRDCGCNHVRLQIEEAVAECHLGIQRVVSIVKAMKMFSHPGNEGRVLIDLNEAIDMAITISRTRWKYAAKVKLDLDRELQPVSVFASELNQVLLNLVVNACDAIVSKFGEGDQGQIHITTRSTETEVVIEIRDNGCGIPTEAQHRVFDQFFTTKEVGKGTGQGLALCRNVIVKMHGGTLRFESEVGQGTTFYIGLPKAVEQTGSEQVSEVDANSTVVGEVVGESEATYSLVES</sequence>
<keyword evidence="4" id="KW-0547">Nucleotide-binding</keyword>
<evidence type="ECO:0000256" key="5">
    <source>
        <dbReference type="ARBA" id="ARBA00022777"/>
    </source>
</evidence>
<evidence type="ECO:0000256" key="1">
    <source>
        <dbReference type="ARBA" id="ARBA00000085"/>
    </source>
</evidence>
<dbReference type="EMBL" id="CP036278">
    <property type="protein sequence ID" value="QDU56127.1"/>
    <property type="molecule type" value="Genomic_DNA"/>
</dbReference>
<dbReference type="GO" id="GO:0000160">
    <property type="term" value="P:phosphorelay signal transduction system"/>
    <property type="evidence" value="ECO:0007669"/>
    <property type="project" value="UniProtKB-KW"/>
</dbReference>
<dbReference type="SMART" id="SM00387">
    <property type="entry name" value="HATPase_c"/>
    <property type="match status" value="1"/>
</dbReference>
<dbReference type="Gene3D" id="3.30.565.10">
    <property type="entry name" value="Histidine kinase-like ATPase, C-terminal domain"/>
    <property type="match status" value="1"/>
</dbReference>
<gene>
    <name evidence="9" type="ORF">Pan181_23310</name>
</gene>
<feature type="domain" description="Histidine kinase" evidence="8">
    <location>
        <begin position="95"/>
        <end position="246"/>
    </location>
</feature>
<dbReference type="GO" id="GO:0004673">
    <property type="term" value="F:protein histidine kinase activity"/>
    <property type="evidence" value="ECO:0007669"/>
    <property type="project" value="UniProtKB-EC"/>
</dbReference>
<dbReference type="PANTHER" id="PTHR43065:SF46">
    <property type="entry name" value="C4-DICARBOXYLATE TRANSPORT SENSOR PROTEIN DCTB"/>
    <property type="match status" value="1"/>
</dbReference>
<dbReference type="PANTHER" id="PTHR43065">
    <property type="entry name" value="SENSOR HISTIDINE KINASE"/>
    <property type="match status" value="1"/>
</dbReference>
<keyword evidence="3" id="KW-0808">Transferase</keyword>
<evidence type="ECO:0000256" key="6">
    <source>
        <dbReference type="ARBA" id="ARBA00022840"/>
    </source>
</evidence>
<protein>
    <recommendedName>
        <fullName evidence="2">histidine kinase</fullName>
        <ecNumber evidence="2">2.7.13.3</ecNumber>
    </recommendedName>
</protein>
<keyword evidence="5" id="KW-0418">Kinase</keyword>
<evidence type="ECO:0000256" key="2">
    <source>
        <dbReference type="ARBA" id="ARBA00012438"/>
    </source>
</evidence>
<dbReference type="InterPro" id="IPR036890">
    <property type="entry name" value="HATPase_C_sf"/>
</dbReference>
<dbReference type="PRINTS" id="PR00344">
    <property type="entry name" value="BCTRLSENSOR"/>
</dbReference>
<evidence type="ECO:0000259" key="8">
    <source>
        <dbReference type="PROSITE" id="PS50109"/>
    </source>
</evidence>
<dbReference type="InterPro" id="IPR003594">
    <property type="entry name" value="HATPase_dom"/>
</dbReference>
<dbReference type="Proteomes" id="UP000315750">
    <property type="component" value="Chromosome"/>
</dbReference>
<dbReference type="GO" id="GO:0005524">
    <property type="term" value="F:ATP binding"/>
    <property type="evidence" value="ECO:0007669"/>
    <property type="project" value="UniProtKB-KW"/>
</dbReference>
<dbReference type="InterPro" id="IPR004358">
    <property type="entry name" value="Sig_transdc_His_kin-like_C"/>
</dbReference>
<dbReference type="EC" id="2.7.13.3" evidence="2"/>
<comment type="catalytic activity">
    <reaction evidence="1">
        <text>ATP + protein L-histidine = ADP + protein N-phospho-L-histidine.</text>
        <dbReference type="EC" id="2.7.13.3"/>
    </reaction>
</comment>
<keyword evidence="6" id="KW-0067">ATP-binding</keyword>
<name>A0A518AN22_9BACT</name>
<dbReference type="AlphaFoldDB" id="A0A518AN22"/>
<dbReference type="PROSITE" id="PS50109">
    <property type="entry name" value="HIS_KIN"/>
    <property type="match status" value="1"/>
</dbReference>
<dbReference type="InterPro" id="IPR005467">
    <property type="entry name" value="His_kinase_dom"/>
</dbReference>